<dbReference type="AlphaFoldDB" id="A0A1D3L448"/>
<protein>
    <submittedName>
        <fullName evidence="1">Uncharacterized protein</fullName>
    </submittedName>
</protein>
<evidence type="ECO:0000313" key="2">
    <source>
        <dbReference type="Proteomes" id="UP000094707"/>
    </source>
</evidence>
<accession>A0A1D3L448</accession>
<dbReference type="Proteomes" id="UP000094707">
    <property type="component" value="Chromosome I"/>
</dbReference>
<dbReference type="STRING" id="118062.MCBB_1852"/>
<reference evidence="1 2" key="1">
    <citation type="submission" date="2016-08" db="EMBL/GenBank/DDBJ databases">
        <authorList>
            <person name="Seilhamer J.J."/>
        </authorList>
    </citation>
    <scope>NUCLEOTIDE SEQUENCE [LARGE SCALE GENOMIC DNA]</scope>
    <source>
        <strain evidence="1">Buetzberg</strain>
    </source>
</reference>
<name>A0A1D3L448_9EURY</name>
<organism evidence="1 2">
    <name type="scientific">Methanobacterium congolense</name>
    <dbReference type="NCBI Taxonomy" id="118062"/>
    <lineage>
        <taxon>Archaea</taxon>
        <taxon>Methanobacteriati</taxon>
        <taxon>Methanobacteriota</taxon>
        <taxon>Methanomada group</taxon>
        <taxon>Methanobacteria</taxon>
        <taxon>Methanobacteriales</taxon>
        <taxon>Methanobacteriaceae</taxon>
        <taxon>Methanobacterium</taxon>
    </lineage>
</organism>
<dbReference type="SUPFAM" id="SSF53383">
    <property type="entry name" value="PLP-dependent transferases"/>
    <property type="match status" value="1"/>
</dbReference>
<proteinExistence type="predicted"/>
<dbReference type="RefSeq" id="WP_071907468.1">
    <property type="nucleotide sequence ID" value="NZ_LT607756.1"/>
</dbReference>
<dbReference type="EMBL" id="LT607756">
    <property type="protein sequence ID" value="SCG86401.1"/>
    <property type="molecule type" value="Genomic_DNA"/>
</dbReference>
<gene>
    <name evidence="1" type="ORF">MCBB_1852</name>
</gene>
<keyword evidence="2" id="KW-1185">Reference proteome</keyword>
<dbReference type="InterPro" id="IPR015424">
    <property type="entry name" value="PyrdxlP-dep_Trfase"/>
</dbReference>
<sequence>MEIGGFLEFPELKDTERKESAYYYLTHLYDNYNFFADGRQAIKAVLLNTGDILNKTCYLPAYLCDSILQSFRELELDVKFYPHRELLKPVLDGKIKDSLVYLIDYFGTEPVSEKEIGEILDGNNMVILDVSHSILDEKRFSLTHENFYLISSLRKTFPIPDGGIVYHSDPNFKSSDIPPIKYEKKLEAMLLRKLYLNETDTHGTDTDMAEKSKWVKEHFLNLNQEYESYKYDSTVEPQSIPLTSCYILKNISMTDITDRRWQNLNFMHKEILKRDLLLFNQDKIKSPFILTLKFKNENERDSTRKRLIENDVYPPVLWDLKAYIPEEFSYERHLSKRILMVPIDQRYGPGEMSKVRDILNSAEMV</sequence>
<evidence type="ECO:0000313" key="1">
    <source>
        <dbReference type="EMBL" id="SCG86401.1"/>
    </source>
</evidence>
<dbReference type="OrthoDB" id="358899at2157"/>
<dbReference type="KEGG" id="mcub:MCBB_1852"/>
<dbReference type="GeneID" id="30412690"/>